<dbReference type="Pfam" id="PF00011">
    <property type="entry name" value="HSP20"/>
    <property type="match status" value="1"/>
</dbReference>
<comment type="similarity">
    <text evidence="1 2">Belongs to the small heat shock protein (HSP20) family.</text>
</comment>
<dbReference type="Gene3D" id="2.60.40.790">
    <property type="match status" value="1"/>
</dbReference>
<dbReference type="GeneID" id="78507447"/>
<dbReference type="InterPro" id="IPR031107">
    <property type="entry name" value="Small_HSP"/>
</dbReference>
<dbReference type="CDD" id="cd06471">
    <property type="entry name" value="ACD_LpsHSP_like"/>
    <property type="match status" value="1"/>
</dbReference>
<dbReference type="PANTHER" id="PTHR11527">
    <property type="entry name" value="HEAT-SHOCK PROTEIN 20 FAMILY MEMBER"/>
    <property type="match status" value="1"/>
</dbReference>
<dbReference type="InterPro" id="IPR008978">
    <property type="entry name" value="HSP20-like_chaperone"/>
</dbReference>
<dbReference type="AlphaFoldDB" id="A0A239TWH4"/>
<evidence type="ECO:0000313" key="5">
    <source>
        <dbReference type="Proteomes" id="UP000215383"/>
    </source>
</evidence>
<protein>
    <submittedName>
        <fullName evidence="4">T786P28D</fullName>
    </submittedName>
</protein>
<name>A0A239TWH4_9FIRM</name>
<evidence type="ECO:0000256" key="2">
    <source>
        <dbReference type="RuleBase" id="RU003616"/>
    </source>
</evidence>
<gene>
    <name evidence="4" type="ORF">SAMEA4364220_01450</name>
</gene>
<dbReference type="eggNOG" id="COG0071">
    <property type="taxonomic scope" value="Bacteria"/>
</dbReference>
<dbReference type="EMBL" id="LT906446">
    <property type="protein sequence ID" value="SNV01488.1"/>
    <property type="molecule type" value="Genomic_DNA"/>
</dbReference>
<dbReference type="Proteomes" id="UP000215383">
    <property type="component" value="Chromosome 1"/>
</dbReference>
<dbReference type="PROSITE" id="PS01031">
    <property type="entry name" value="SHSP"/>
    <property type="match status" value="1"/>
</dbReference>
<evidence type="ECO:0000259" key="3">
    <source>
        <dbReference type="PROSITE" id="PS01031"/>
    </source>
</evidence>
<feature type="domain" description="SHSP" evidence="3">
    <location>
        <begin position="38"/>
        <end position="153"/>
    </location>
</feature>
<proteinExistence type="inferred from homology"/>
<dbReference type="SUPFAM" id="SSF49764">
    <property type="entry name" value="HSP20-like chaperones"/>
    <property type="match status" value="1"/>
</dbReference>
<sequence>MFGLVPFNFNNPANKEDNKINSIFDIFDEPFFQNAFAPVQSANSFKVDVKDLGSAYELTAELPGIKKENISLNYDKDYLTIKTTVDKEEKSDDTAKETAKYLRRERYYGEMQRSFYIGDIDSDNIKASYKDGVLTVTLPKATKKETATTINVD</sequence>
<accession>A0A239TWH4</accession>
<evidence type="ECO:0000313" key="4">
    <source>
        <dbReference type="EMBL" id="SNV01488.1"/>
    </source>
</evidence>
<evidence type="ECO:0000256" key="1">
    <source>
        <dbReference type="PROSITE-ProRule" id="PRU00285"/>
    </source>
</evidence>
<dbReference type="RefSeq" id="WP_027889392.1">
    <property type="nucleotide sequence ID" value="NZ_LT906446.1"/>
</dbReference>
<organism evidence="4 5">
    <name type="scientific">Megamonas hypermegale</name>
    <dbReference type="NCBI Taxonomy" id="158847"/>
    <lineage>
        <taxon>Bacteria</taxon>
        <taxon>Bacillati</taxon>
        <taxon>Bacillota</taxon>
        <taxon>Negativicutes</taxon>
        <taxon>Selenomonadales</taxon>
        <taxon>Selenomonadaceae</taxon>
        <taxon>Megamonas</taxon>
    </lineage>
</organism>
<keyword evidence="5" id="KW-1185">Reference proteome</keyword>
<reference evidence="4 5" key="1">
    <citation type="submission" date="2017-06" db="EMBL/GenBank/DDBJ databases">
        <authorList>
            <consortium name="Pathogen Informatics"/>
        </authorList>
    </citation>
    <scope>NUCLEOTIDE SEQUENCE [LARGE SCALE GENOMIC DNA]</scope>
    <source>
        <strain evidence="4 5">NCTC10570</strain>
    </source>
</reference>
<dbReference type="InterPro" id="IPR002068">
    <property type="entry name" value="A-crystallin/Hsp20_dom"/>
</dbReference>